<dbReference type="GO" id="GO:0006665">
    <property type="term" value="P:sphingolipid metabolic process"/>
    <property type="evidence" value="ECO:0007669"/>
    <property type="project" value="UniProtKB-KW"/>
</dbReference>
<keyword evidence="8" id="KW-0812">Transmembrane</keyword>
<evidence type="ECO:0000256" key="2">
    <source>
        <dbReference type="ARBA" id="ARBA00004760"/>
    </source>
</evidence>
<keyword evidence="6" id="KW-0328">Glycosyltransferase</keyword>
<accession>A0ABD1K345</accession>
<evidence type="ECO:0000313" key="32">
    <source>
        <dbReference type="EMBL" id="KAL2093544.1"/>
    </source>
</evidence>
<comment type="pathway">
    <text evidence="4">Sphingolipid metabolism.</text>
</comment>
<proteinExistence type="inferred from homology"/>
<dbReference type="PANTHER" id="PTHR11987:SF3">
    <property type="entry name" value="ALPHA-N-ACETYLNEURAMINIDE ALPHA-2,8-SIALYLTRANSFERASE"/>
    <property type="match status" value="1"/>
</dbReference>
<dbReference type="PANTHER" id="PTHR11987">
    <property type="entry name" value="ALPHA-2,8-SIALYLTRANSFERASE"/>
    <property type="match status" value="1"/>
</dbReference>
<keyword evidence="15" id="KW-1015">Disulfide bond</keyword>
<evidence type="ECO:0000256" key="9">
    <source>
        <dbReference type="ARBA" id="ARBA00022919"/>
    </source>
</evidence>
<comment type="catalytic activity">
    <reaction evidence="25">
        <text>a ganglioside GD1a (d18:1(4E)) + CMP-N-acetyl-beta-neuraminate = a ganglioside GT1a (d18:1(4E)) + CMP + H(+)</text>
        <dbReference type="Rhea" id="RHEA:41768"/>
        <dbReference type="ChEBI" id="CHEBI:15378"/>
        <dbReference type="ChEBI" id="CHEBI:57812"/>
        <dbReference type="ChEBI" id="CHEBI:60377"/>
        <dbReference type="ChEBI" id="CHEBI:78445"/>
        <dbReference type="ChEBI" id="CHEBI:78447"/>
    </reaction>
    <physiologicalReaction direction="left-to-right" evidence="25">
        <dbReference type="Rhea" id="RHEA:41769"/>
    </physiologicalReaction>
</comment>
<feature type="disulfide bond" evidence="31">
    <location>
        <begin position="118"/>
        <end position="267"/>
    </location>
</feature>
<keyword evidence="9" id="KW-0746">Sphingolipid metabolism</keyword>
<evidence type="ECO:0000256" key="18">
    <source>
        <dbReference type="ARBA" id="ARBA00039110"/>
    </source>
</evidence>
<evidence type="ECO:0000256" key="6">
    <source>
        <dbReference type="ARBA" id="ARBA00022676"/>
    </source>
</evidence>
<gene>
    <name evidence="32" type="ORF">ACEWY4_010856</name>
</gene>
<comment type="caution">
    <text evidence="32">The sequence shown here is derived from an EMBL/GenBank/DDBJ whole genome shotgun (WGS) entry which is preliminary data.</text>
</comment>
<keyword evidence="11" id="KW-1133">Transmembrane helix</keyword>
<evidence type="ECO:0000256" key="23">
    <source>
        <dbReference type="ARBA" id="ARBA00042820"/>
    </source>
</evidence>
<evidence type="ECO:0000256" key="11">
    <source>
        <dbReference type="ARBA" id="ARBA00022989"/>
    </source>
</evidence>
<sequence>MSPLRCTRKYLLLATGLAVLAMCWFRIWDRSLDTKRLVREIQQLRSLWKRNTTNIEALGKELEKCCEAHRLFAVTQQNTAIGTVLRFDAELFHSHTVDPHTYSLLVKEPPLPHRLSTCAVVGNGGILKNSGCGNKIDRAQFVIRCNLPPLNRGYAEHIGKRTHLVTANPSIIERRFEGLEWSRRPFLRSVNAYDRSFIYMPAFSSTIGTEPSFRAAHTLADASANQTLLFAHPDFLRRVSTYWASRGVGARRLSTGLFMLTLALSVCDQVDVYGFWPFPHGPDGTPLSHHYYDNEPPNSYHAMPQEFLQLWQLHKSGVIRLQLGSCDDTER</sequence>
<evidence type="ECO:0000256" key="3">
    <source>
        <dbReference type="ARBA" id="ARBA00004922"/>
    </source>
</evidence>
<evidence type="ECO:0000313" key="33">
    <source>
        <dbReference type="Proteomes" id="UP001591681"/>
    </source>
</evidence>
<evidence type="ECO:0000256" key="15">
    <source>
        <dbReference type="ARBA" id="ARBA00023157"/>
    </source>
</evidence>
<comment type="catalytic activity">
    <reaction evidence="30">
        <text>a ganglioside GD3 + CMP-N-acetyl-beta-neuraminate = a ganglioside GT3 + CMP + H(+)</text>
        <dbReference type="Rhea" id="RHEA:77295"/>
        <dbReference type="ChEBI" id="CHEBI:15378"/>
        <dbReference type="ChEBI" id="CHEBI:57812"/>
        <dbReference type="ChEBI" id="CHEBI:60377"/>
        <dbReference type="ChEBI" id="CHEBI:79214"/>
        <dbReference type="ChEBI" id="CHEBI:79216"/>
    </reaction>
    <physiologicalReaction direction="left-to-right" evidence="30">
        <dbReference type="Rhea" id="RHEA:77296"/>
    </physiologicalReaction>
</comment>
<dbReference type="EMBL" id="JBHFQA010000009">
    <property type="protein sequence ID" value="KAL2093544.1"/>
    <property type="molecule type" value="Genomic_DNA"/>
</dbReference>
<comment type="pathway">
    <text evidence="2">Lipid metabolism; sphingolipid metabolism.</text>
</comment>
<evidence type="ECO:0000256" key="16">
    <source>
        <dbReference type="ARBA" id="ARBA00023180"/>
    </source>
</evidence>
<evidence type="ECO:0000256" key="5">
    <source>
        <dbReference type="ARBA" id="ARBA00006003"/>
    </source>
</evidence>
<evidence type="ECO:0000256" key="27">
    <source>
        <dbReference type="ARBA" id="ARBA00043813"/>
    </source>
</evidence>
<comment type="similarity">
    <text evidence="5">Belongs to the glycosyltransferase 29 family.</text>
</comment>
<keyword evidence="10" id="KW-0735">Signal-anchor</keyword>
<organism evidence="32 33">
    <name type="scientific">Coilia grayii</name>
    <name type="common">Gray's grenadier anchovy</name>
    <dbReference type="NCBI Taxonomy" id="363190"/>
    <lineage>
        <taxon>Eukaryota</taxon>
        <taxon>Metazoa</taxon>
        <taxon>Chordata</taxon>
        <taxon>Craniata</taxon>
        <taxon>Vertebrata</taxon>
        <taxon>Euteleostomi</taxon>
        <taxon>Actinopterygii</taxon>
        <taxon>Neopterygii</taxon>
        <taxon>Teleostei</taxon>
        <taxon>Clupei</taxon>
        <taxon>Clupeiformes</taxon>
        <taxon>Clupeoidei</taxon>
        <taxon>Engraulidae</taxon>
        <taxon>Coilinae</taxon>
        <taxon>Coilia</taxon>
    </lineage>
</organism>
<dbReference type="InterPro" id="IPR050943">
    <property type="entry name" value="Glycosyltr_29_Sialyltrsf"/>
</dbReference>
<keyword evidence="13" id="KW-0443">Lipid metabolism</keyword>
<comment type="catalytic activity">
    <reaction evidence="17">
        <text>an N-acetyl-alpha-neuraminyl-(2-&gt;3)-beta-D-galactosyl derivative + CMP-N-acetyl-beta-neuraminate = an N-acetyl-alpha-neuraminyl-(2-&gt;8)-N-acetyl-alpha-neuraminyl-(2-&gt;3)-beta-D-galactosyl derivative + CMP + H(+)</text>
        <dbReference type="Rhea" id="RHEA:19313"/>
        <dbReference type="ChEBI" id="CHEBI:15378"/>
        <dbReference type="ChEBI" id="CHEBI:57812"/>
        <dbReference type="ChEBI" id="CHEBI:60377"/>
        <dbReference type="ChEBI" id="CHEBI:140308"/>
        <dbReference type="ChEBI" id="CHEBI:140309"/>
        <dbReference type="EC" id="2.4.3.8"/>
    </reaction>
</comment>
<evidence type="ECO:0000256" key="22">
    <source>
        <dbReference type="ARBA" id="ARBA00042694"/>
    </source>
</evidence>
<evidence type="ECO:0000256" key="19">
    <source>
        <dbReference type="ARBA" id="ARBA00041024"/>
    </source>
</evidence>
<reference evidence="32 33" key="1">
    <citation type="submission" date="2024-09" db="EMBL/GenBank/DDBJ databases">
        <title>A chromosome-level genome assembly of Gray's grenadier anchovy, Coilia grayii.</title>
        <authorList>
            <person name="Fu Z."/>
        </authorList>
    </citation>
    <scope>NUCLEOTIDE SEQUENCE [LARGE SCALE GENOMIC DNA]</scope>
    <source>
        <strain evidence="32">G4</strain>
        <tissue evidence="32">Muscle</tissue>
    </source>
</reference>
<evidence type="ECO:0000256" key="31">
    <source>
        <dbReference type="PIRSR" id="PIRSR005557-2"/>
    </source>
</evidence>
<dbReference type="PIRSF" id="PIRSF005557">
    <property type="entry name" value="Sialyl_trans"/>
    <property type="match status" value="1"/>
</dbReference>
<evidence type="ECO:0000256" key="26">
    <source>
        <dbReference type="ARBA" id="ARBA00043792"/>
    </source>
</evidence>
<evidence type="ECO:0000256" key="12">
    <source>
        <dbReference type="ARBA" id="ARBA00023034"/>
    </source>
</evidence>
<dbReference type="EC" id="2.4.3.8" evidence="18"/>
<dbReference type="InterPro" id="IPR001675">
    <property type="entry name" value="Glyco_trans_29"/>
</dbReference>
<dbReference type="AlphaFoldDB" id="A0ABD1K345"/>
<evidence type="ECO:0000256" key="28">
    <source>
        <dbReference type="ARBA" id="ARBA00043833"/>
    </source>
</evidence>
<comment type="catalytic activity">
    <reaction evidence="28">
        <text>a ganglioside GD3 (d18:1(4E)) + CMP-N-acetyl-beta-neuraminate = a ganglioside GT3 (d18:1(4E)) + CMP + H(+)</text>
        <dbReference type="Rhea" id="RHEA:41764"/>
        <dbReference type="ChEBI" id="CHEBI:15378"/>
        <dbReference type="ChEBI" id="CHEBI:57812"/>
        <dbReference type="ChEBI" id="CHEBI:60377"/>
        <dbReference type="ChEBI" id="CHEBI:78436"/>
        <dbReference type="ChEBI" id="CHEBI:78438"/>
    </reaction>
    <physiologicalReaction direction="left-to-right" evidence="28">
        <dbReference type="Rhea" id="RHEA:41765"/>
    </physiologicalReaction>
</comment>
<comment type="pathway">
    <text evidence="3">Protein modification; protein glycosylation.</text>
</comment>
<dbReference type="GO" id="GO:0003828">
    <property type="term" value="F:alpha-N-acetylneuraminate alpha-2,8-sialyltransferase activity"/>
    <property type="evidence" value="ECO:0007669"/>
    <property type="project" value="UniProtKB-EC"/>
</dbReference>
<evidence type="ECO:0000256" key="8">
    <source>
        <dbReference type="ARBA" id="ARBA00022692"/>
    </source>
</evidence>
<dbReference type="Gene3D" id="3.90.1480.20">
    <property type="entry name" value="Glycosyl transferase family 29"/>
    <property type="match status" value="1"/>
</dbReference>
<comment type="catalytic activity">
    <reaction evidence="29">
        <text>[alpha-N-acetylneuraminyl-(2-&gt;8)](n)-alpha-N-acetylneuraminyl-(2-&gt;8)-alpha-N-acetylneuraminyl-(2-&gt;3)-beta-D-galactosyl-(1-&gt;4)-beta-D-glucosyl-(1&lt;-&gt;1)-ceramide + CMP-N-acetyl-beta-neuraminate = [alpha-N-acetylneuraminyl-(2-&gt;8)](n+1)-alpha-N-acetylneuraminyl-(2-&gt;8)-alpha-N-acetylneuraminyl-(2-&gt;3)-beta-D-galactosyl-(1-&gt;4)-beta-D-glucosyl-(1&lt;-&gt;1)-ceramide + CMP + H(+)</text>
        <dbReference type="Rhea" id="RHEA:77371"/>
        <dbReference type="Rhea" id="RHEA-COMP:18881"/>
        <dbReference type="Rhea" id="RHEA-COMP:18935"/>
        <dbReference type="ChEBI" id="CHEBI:15378"/>
        <dbReference type="ChEBI" id="CHEBI:57812"/>
        <dbReference type="ChEBI" id="CHEBI:60377"/>
        <dbReference type="ChEBI" id="CHEBI:197322"/>
    </reaction>
    <physiologicalReaction direction="left-to-right" evidence="29">
        <dbReference type="Rhea" id="RHEA:77372"/>
    </physiologicalReaction>
</comment>
<evidence type="ECO:0000256" key="7">
    <source>
        <dbReference type="ARBA" id="ARBA00022679"/>
    </source>
</evidence>
<comment type="catalytic activity">
    <reaction evidence="26">
        <text>a ganglioside GT1b (d18:1(4E)) + CMP-N-acetyl-beta-neuraminate = a ganglioside GQ1b (d18:1(4E)) + CMP + H(+)</text>
        <dbReference type="Rhea" id="RHEA:41772"/>
        <dbReference type="ChEBI" id="CHEBI:15378"/>
        <dbReference type="ChEBI" id="CHEBI:57812"/>
        <dbReference type="ChEBI" id="CHEBI:60377"/>
        <dbReference type="ChEBI" id="CHEBI:78452"/>
        <dbReference type="ChEBI" id="CHEBI:78455"/>
    </reaction>
    <physiologicalReaction direction="left-to-right" evidence="26">
        <dbReference type="Rhea" id="RHEA:41773"/>
    </physiologicalReaction>
</comment>
<dbReference type="InterPro" id="IPR038578">
    <property type="entry name" value="GT29-like_sf"/>
</dbReference>
<evidence type="ECO:0000256" key="30">
    <source>
        <dbReference type="ARBA" id="ARBA00044471"/>
    </source>
</evidence>
<evidence type="ECO:0000256" key="1">
    <source>
        <dbReference type="ARBA" id="ARBA00004323"/>
    </source>
</evidence>
<comment type="catalytic activity">
    <reaction evidence="24">
        <text>a ganglioside GM1b (d18:1(4E)) + CMP-N-acetyl-beta-neuraminate = a ganglioside GD1c (d18:1(4E)) + CMP + H(+)</text>
        <dbReference type="Rhea" id="RHEA:47576"/>
        <dbReference type="ChEBI" id="CHEBI:15378"/>
        <dbReference type="ChEBI" id="CHEBI:57812"/>
        <dbReference type="ChEBI" id="CHEBI:60377"/>
        <dbReference type="ChEBI" id="CHEBI:78568"/>
        <dbReference type="ChEBI" id="CHEBI:87787"/>
    </reaction>
    <physiologicalReaction direction="left-to-right" evidence="24">
        <dbReference type="Rhea" id="RHEA:47577"/>
    </physiologicalReaction>
</comment>
<keyword evidence="12" id="KW-0333">Golgi apparatus</keyword>
<evidence type="ECO:0000256" key="13">
    <source>
        <dbReference type="ARBA" id="ARBA00023098"/>
    </source>
</evidence>
<comment type="catalytic activity">
    <reaction evidence="27">
        <text>a ganglioside GM3 (d18:1(4E)) + CMP-N-acetyl-beta-neuraminate = a ganglioside GD3 (d18:1(4E)) + CMP + H(+)</text>
        <dbReference type="Rhea" id="RHEA:41760"/>
        <dbReference type="ChEBI" id="CHEBI:15378"/>
        <dbReference type="ChEBI" id="CHEBI:57812"/>
        <dbReference type="ChEBI" id="CHEBI:60065"/>
        <dbReference type="ChEBI" id="CHEBI:60377"/>
        <dbReference type="ChEBI" id="CHEBI:78436"/>
    </reaction>
    <physiologicalReaction direction="left-to-right" evidence="27">
        <dbReference type="Rhea" id="RHEA:41761"/>
    </physiologicalReaction>
</comment>
<comment type="subcellular location">
    <subcellularLocation>
        <location evidence="1">Golgi apparatus membrane</location>
        <topology evidence="1">Single-pass type II membrane protein</topology>
    </subcellularLocation>
</comment>
<evidence type="ECO:0000256" key="24">
    <source>
        <dbReference type="ARBA" id="ARBA00043723"/>
    </source>
</evidence>
<keyword evidence="16" id="KW-0325">Glycoprotein</keyword>
<keyword evidence="7" id="KW-0808">Transferase</keyword>
<evidence type="ECO:0000256" key="17">
    <source>
        <dbReference type="ARBA" id="ARBA00036589"/>
    </source>
</evidence>
<dbReference type="Proteomes" id="UP001591681">
    <property type="component" value="Unassembled WGS sequence"/>
</dbReference>
<evidence type="ECO:0000256" key="25">
    <source>
        <dbReference type="ARBA" id="ARBA00043743"/>
    </source>
</evidence>
<keyword evidence="33" id="KW-1185">Reference proteome</keyword>
<keyword evidence="14" id="KW-0472">Membrane</keyword>
<evidence type="ECO:0000256" key="20">
    <source>
        <dbReference type="ARBA" id="ARBA00041950"/>
    </source>
</evidence>
<dbReference type="GO" id="GO:0000139">
    <property type="term" value="C:Golgi membrane"/>
    <property type="evidence" value="ECO:0007669"/>
    <property type="project" value="UniProtKB-SubCell"/>
</dbReference>
<dbReference type="Pfam" id="PF00777">
    <property type="entry name" value="Glyco_transf_29"/>
    <property type="match status" value="1"/>
</dbReference>
<protein>
    <recommendedName>
        <fullName evidence="19">Alpha-N-acetylneuraminide alpha-2,8-sialyltransferase</fullName>
        <ecNumber evidence="18">2.4.3.8</ecNumber>
    </recommendedName>
    <alternativeName>
        <fullName evidence="21">Alpha-2,8-sialyltransferase 8A</fullName>
    </alternativeName>
    <alternativeName>
        <fullName evidence="20">Ganglioside GD3 synthase</fullName>
    </alternativeName>
    <alternativeName>
        <fullName evidence="22">Sialyltransferase 8A</fullName>
    </alternativeName>
    <alternativeName>
        <fullName evidence="23">Sialyltransferase St8Sia I</fullName>
    </alternativeName>
</protein>
<evidence type="ECO:0000256" key="4">
    <source>
        <dbReference type="ARBA" id="ARBA00004991"/>
    </source>
</evidence>
<name>A0ABD1K345_9TELE</name>
<evidence type="ECO:0000256" key="10">
    <source>
        <dbReference type="ARBA" id="ARBA00022968"/>
    </source>
</evidence>
<evidence type="ECO:0000256" key="21">
    <source>
        <dbReference type="ARBA" id="ARBA00041984"/>
    </source>
</evidence>
<dbReference type="InterPro" id="IPR012163">
    <property type="entry name" value="Sialyl_trans"/>
</dbReference>
<evidence type="ECO:0000256" key="29">
    <source>
        <dbReference type="ARBA" id="ARBA00044457"/>
    </source>
</evidence>
<evidence type="ECO:0000256" key="14">
    <source>
        <dbReference type="ARBA" id="ARBA00023136"/>
    </source>
</evidence>